<reference evidence="2 3" key="1">
    <citation type="submission" date="2020-08" db="EMBL/GenBank/DDBJ databases">
        <title>Genomic Encyclopedia of Type Strains, Phase IV (KMG-IV): sequencing the most valuable type-strain genomes for metagenomic binning, comparative biology and taxonomic classification.</title>
        <authorList>
            <person name="Goeker M."/>
        </authorList>
    </citation>
    <scope>NUCLEOTIDE SEQUENCE [LARGE SCALE GENOMIC DNA]</scope>
    <source>
        <strain evidence="2 3">DSM 25895</strain>
    </source>
</reference>
<proteinExistence type="predicted"/>
<evidence type="ECO:0000256" key="1">
    <source>
        <dbReference type="SAM" id="Phobius"/>
    </source>
</evidence>
<keyword evidence="1" id="KW-0812">Transmembrane</keyword>
<sequence>MSSSTSSSEAETPAAWRRFFLRAVAAAAAGCALLYGFVVLVDPWGVLPFRIPAERPPVSTNARYAFAGLAREARFDAAIIGTSTSRMLRPEALNAPFGARFANLSMNAATAYEQSRVLEVFLRHRRAPRAVVIGLDHVWCEAGPLQRYTPRPFPEAFYARAPWGAYREMLSFYAIQEAAKQAVVLAGLMRPPYGRDGYTRFLPPEEAYDAARAARGLPPIPPGAEDPPPPPAWQGEIPPLALLAERVAQVPHETRLVLLFMPLWLGAQGAPGSEGAGRIAACKARVAEIARRHPNAVVLDFMRASPITREPLNYWDPMHYRDAIAERIEAHLSRAARGDPGPSEDYAILSR</sequence>
<dbReference type="Proteomes" id="UP000562254">
    <property type="component" value="Unassembled WGS sequence"/>
</dbReference>
<gene>
    <name evidence="2" type="ORF">FHS88_000084</name>
</gene>
<dbReference type="AlphaFoldDB" id="A0A840Y270"/>
<comment type="caution">
    <text evidence="2">The sequence shown here is derived from an EMBL/GenBank/DDBJ whole genome shotgun (WGS) entry which is preliminary data.</text>
</comment>
<keyword evidence="3" id="KW-1185">Reference proteome</keyword>
<protein>
    <submittedName>
        <fullName evidence="2">Uncharacterized protein</fullName>
    </submittedName>
</protein>
<keyword evidence="1" id="KW-0472">Membrane</keyword>
<dbReference type="RefSeq" id="WP_184480169.1">
    <property type="nucleotide sequence ID" value="NZ_JAAEDJ010000090.1"/>
</dbReference>
<name>A0A840Y270_9PROT</name>
<feature type="transmembrane region" description="Helical" evidence="1">
    <location>
        <begin position="20"/>
        <end position="41"/>
    </location>
</feature>
<dbReference type="EMBL" id="JACIJE010000001">
    <property type="protein sequence ID" value="MBB5687974.1"/>
    <property type="molecule type" value="Genomic_DNA"/>
</dbReference>
<evidence type="ECO:0000313" key="2">
    <source>
        <dbReference type="EMBL" id="MBB5687974.1"/>
    </source>
</evidence>
<organism evidence="2 3">
    <name type="scientific">Neoroseomonas alkaliterrae</name>
    <dbReference type="NCBI Taxonomy" id="1452450"/>
    <lineage>
        <taxon>Bacteria</taxon>
        <taxon>Pseudomonadati</taxon>
        <taxon>Pseudomonadota</taxon>
        <taxon>Alphaproteobacteria</taxon>
        <taxon>Acetobacterales</taxon>
        <taxon>Acetobacteraceae</taxon>
        <taxon>Neoroseomonas</taxon>
    </lineage>
</organism>
<accession>A0A840Y270</accession>
<evidence type="ECO:0000313" key="3">
    <source>
        <dbReference type="Proteomes" id="UP000562254"/>
    </source>
</evidence>
<keyword evidence="1" id="KW-1133">Transmembrane helix</keyword>